<dbReference type="AlphaFoldDB" id="A0A895XP63"/>
<keyword evidence="2" id="KW-0472">Membrane</keyword>
<dbReference type="Proteomes" id="UP000662939">
    <property type="component" value="Chromosome"/>
</dbReference>
<dbReference type="EMBL" id="CP070496">
    <property type="protein sequence ID" value="QSB05333.1"/>
    <property type="molecule type" value="Genomic_DNA"/>
</dbReference>
<name>A0A895XP63_9ACTN</name>
<reference evidence="3" key="1">
    <citation type="submission" date="2021-02" db="EMBL/GenBank/DDBJ databases">
        <title>Natronoglycomyces albus gen. nov., sp. nov, a haloalkaliphilic actinobacterium from a soda solonchak soil.</title>
        <authorList>
            <person name="Sorokin D.Y."/>
            <person name="Khijniak T.V."/>
            <person name="Zakharycheva A.P."/>
            <person name="Boueva O.V."/>
            <person name="Ariskina E.V."/>
            <person name="Hahnke R.L."/>
            <person name="Bunk B."/>
            <person name="Sproer C."/>
            <person name="Schumann P."/>
            <person name="Evtushenko L.I."/>
            <person name="Kublanov I.V."/>
        </authorList>
    </citation>
    <scope>NUCLEOTIDE SEQUENCE</scope>
    <source>
        <strain evidence="3">DSM 106290</strain>
    </source>
</reference>
<feature type="compositionally biased region" description="Basic and acidic residues" evidence="1">
    <location>
        <begin position="72"/>
        <end position="92"/>
    </location>
</feature>
<feature type="transmembrane region" description="Helical" evidence="2">
    <location>
        <begin position="100"/>
        <end position="119"/>
    </location>
</feature>
<protein>
    <submittedName>
        <fullName evidence="3">Uncharacterized protein</fullName>
    </submittedName>
</protein>
<evidence type="ECO:0000313" key="3">
    <source>
        <dbReference type="EMBL" id="QSB05333.1"/>
    </source>
</evidence>
<keyword evidence="4" id="KW-1185">Reference proteome</keyword>
<feature type="transmembrane region" description="Helical" evidence="2">
    <location>
        <begin position="147"/>
        <end position="166"/>
    </location>
</feature>
<evidence type="ECO:0000256" key="1">
    <source>
        <dbReference type="SAM" id="MobiDB-lite"/>
    </source>
</evidence>
<feature type="region of interest" description="Disordered" evidence="1">
    <location>
        <begin position="58"/>
        <end position="92"/>
    </location>
</feature>
<dbReference type="RefSeq" id="WP_213171341.1">
    <property type="nucleotide sequence ID" value="NZ_CP070496.1"/>
</dbReference>
<gene>
    <name evidence="3" type="ORF">JQS30_16550</name>
</gene>
<organism evidence="3 4">
    <name type="scientific">Natronoglycomyces albus</name>
    <dbReference type="NCBI Taxonomy" id="2811108"/>
    <lineage>
        <taxon>Bacteria</taxon>
        <taxon>Bacillati</taxon>
        <taxon>Actinomycetota</taxon>
        <taxon>Actinomycetes</taxon>
        <taxon>Glycomycetales</taxon>
        <taxon>Glycomycetaceae</taxon>
        <taxon>Natronoglycomyces</taxon>
    </lineage>
</organism>
<sequence>MFGVTCDYADHEADPFLRANEHLSHLRGVAEGGTVRGRLDHCGATTCAFENVAGVPGEDDAPPVAKGAAMTSDEKSSRGRLDPDPEVDDRPGERAFTPTLLVTLSWYAGLGVLYVLWAIRNPPVEGMCPDQGCGVIARLSALWTDSWGWIASALTCSLLIAVLLRLPRAGWRAGAAGTAAALLGAGLVTVILRTAGWGY</sequence>
<keyword evidence="2" id="KW-1133">Transmembrane helix</keyword>
<accession>A0A895XP63</accession>
<keyword evidence="2" id="KW-0812">Transmembrane</keyword>
<proteinExistence type="predicted"/>
<evidence type="ECO:0000313" key="4">
    <source>
        <dbReference type="Proteomes" id="UP000662939"/>
    </source>
</evidence>
<feature type="transmembrane region" description="Helical" evidence="2">
    <location>
        <begin position="173"/>
        <end position="192"/>
    </location>
</feature>
<dbReference type="KEGG" id="nav:JQS30_16550"/>
<evidence type="ECO:0000256" key="2">
    <source>
        <dbReference type="SAM" id="Phobius"/>
    </source>
</evidence>